<feature type="chain" id="PRO_5047462905" evidence="3">
    <location>
        <begin position="25"/>
        <end position="266"/>
    </location>
</feature>
<sequence>MKRYFSQILFVLSAAFLLPTSVWAEDIQVGSTSRKIISYAPAGITKNRPLIISMHGFNQDARYQQEKAQWEPIADTAKFVVVYPDGLNKRWDISGSTDLEFISTIIDTMYRRHGIDRSRVYLSGFSMGGMMTYYAATKLADKIAAFAPVSGYPLRGGDYNSPRPVPIIHIHGDADDVVTYGNLVNYLNGWVVKNQASPTPQIVKPYPASKPNSVATRQLWSGGAKGTEIVLITLAGKGHWYSMDVANGVNTSIEIWNFAKRFSLPK</sequence>
<evidence type="ECO:0000259" key="4">
    <source>
        <dbReference type="Pfam" id="PF02230"/>
    </source>
</evidence>
<gene>
    <name evidence="5" type="ORF">ACFSJU_17400</name>
</gene>
<proteinExistence type="predicted"/>
<evidence type="ECO:0000313" key="5">
    <source>
        <dbReference type="EMBL" id="MFD2164189.1"/>
    </source>
</evidence>
<dbReference type="InterPro" id="IPR003140">
    <property type="entry name" value="PLipase/COase/thioEstase"/>
</dbReference>
<dbReference type="PANTHER" id="PTHR43037:SF5">
    <property type="entry name" value="FERULOYL ESTERASE"/>
    <property type="match status" value="1"/>
</dbReference>
<feature type="signal peptide" evidence="3">
    <location>
        <begin position="1"/>
        <end position="24"/>
    </location>
</feature>
<keyword evidence="1 3" id="KW-0732">Signal</keyword>
<keyword evidence="2 5" id="KW-0378">Hydrolase</keyword>
<dbReference type="Proteomes" id="UP001597387">
    <property type="component" value="Unassembled WGS sequence"/>
</dbReference>
<dbReference type="GO" id="GO:0016787">
    <property type="term" value="F:hydrolase activity"/>
    <property type="evidence" value="ECO:0007669"/>
    <property type="project" value="UniProtKB-KW"/>
</dbReference>
<protein>
    <submittedName>
        <fullName evidence="5">Alpha/beta hydrolase family esterase</fullName>
    </submittedName>
</protein>
<evidence type="ECO:0000256" key="2">
    <source>
        <dbReference type="ARBA" id="ARBA00022801"/>
    </source>
</evidence>
<dbReference type="InterPro" id="IPR050955">
    <property type="entry name" value="Plant_Biomass_Hydrol_Est"/>
</dbReference>
<dbReference type="Pfam" id="PF02230">
    <property type="entry name" value="Abhydrolase_2"/>
    <property type="match status" value="1"/>
</dbReference>
<evidence type="ECO:0000256" key="1">
    <source>
        <dbReference type="ARBA" id="ARBA00022729"/>
    </source>
</evidence>
<comment type="caution">
    <text evidence="5">The sequence shown here is derived from an EMBL/GenBank/DDBJ whole genome shotgun (WGS) entry which is preliminary data.</text>
</comment>
<evidence type="ECO:0000313" key="6">
    <source>
        <dbReference type="Proteomes" id="UP001597387"/>
    </source>
</evidence>
<reference evidence="6" key="1">
    <citation type="journal article" date="2019" name="Int. J. Syst. Evol. Microbiol.">
        <title>The Global Catalogue of Microorganisms (GCM) 10K type strain sequencing project: providing services to taxonomists for standard genome sequencing and annotation.</title>
        <authorList>
            <consortium name="The Broad Institute Genomics Platform"/>
            <consortium name="The Broad Institute Genome Sequencing Center for Infectious Disease"/>
            <person name="Wu L."/>
            <person name="Ma J."/>
        </authorList>
    </citation>
    <scope>NUCLEOTIDE SEQUENCE [LARGE SCALE GENOMIC DNA]</scope>
    <source>
        <strain evidence="6">KCTC 42217</strain>
    </source>
</reference>
<dbReference type="SUPFAM" id="SSF53474">
    <property type="entry name" value="alpha/beta-Hydrolases"/>
    <property type="match status" value="1"/>
</dbReference>
<dbReference type="RefSeq" id="WP_379126207.1">
    <property type="nucleotide sequence ID" value="NZ_JBHUHZ010000003.1"/>
</dbReference>
<dbReference type="EMBL" id="JBHUHZ010000003">
    <property type="protein sequence ID" value="MFD2164189.1"/>
    <property type="molecule type" value="Genomic_DNA"/>
</dbReference>
<accession>A0ABW4ZQS4</accession>
<dbReference type="PANTHER" id="PTHR43037">
    <property type="entry name" value="UNNAMED PRODUCT-RELATED"/>
    <property type="match status" value="1"/>
</dbReference>
<organism evidence="5 6">
    <name type="scientific">Paradesertivirga mongoliensis</name>
    <dbReference type="NCBI Taxonomy" id="2100740"/>
    <lineage>
        <taxon>Bacteria</taxon>
        <taxon>Pseudomonadati</taxon>
        <taxon>Bacteroidota</taxon>
        <taxon>Sphingobacteriia</taxon>
        <taxon>Sphingobacteriales</taxon>
        <taxon>Sphingobacteriaceae</taxon>
        <taxon>Paradesertivirga</taxon>
    </lineage>
</organism>
<dbReference type="Gene3D" id="3.40.50.1820">
    <property type="entry name" value="alpha/beta hydrolase"/>
    <property type="match status" value="1"/>
</dbReference>
<keyword evidence="6" id="KW-1185">Reference proteome</keyword>
<dbReference type="InterPro" id="IPR029058">
    <property type="entry name" value="AB_hydrolase_fold"/>
</dbReference>
<name>A0ABW4ZQS4_9SPHI</name>
<feature type="domain" description="Phospholipase/carboxylesterase/thioesterase" evidence="4">
    <location>
        <begin position="102"/>
        <end position="180"/>
    </location>
</feature>
<evidence type="ECO:0000256" key="3">
    <source>
        <dbReference type="SAM" id="SignalP"/>
    </source>
</evidence>